<dbReference type="PANTHER" id="PTHR30265:SF7">
    <property type="entry name" value="TRANSCRIPTION ANTITERMINATION PROTEIN RFAH"/>
    <property type="match status" value="1"/>
</dbReference>
<dbReference type="PANTHER" id="PTHR30265">
    <property type="entry name" value="RHO-INTERACTING TRANSCRIPTION TERMINATION FACTOR NUSG"/>
    <property type="match status" value="1"/>
</dbReference>
<name>A0ABY9TM25_9GAMM</name>
<dbReference type="Proteomes" id="UP001248581">
    <property type="component" value="Chromosome"/>
</dbReference>
<evidence type="ECO:0000256" key="3">
    <source>
        <dbReference type="ARBA" id="ARBA00023163"/>
    </source>
</evidence>
<dbReference type="Gene3D" id="3.30.70.940">
    <property type="entry name" value="NusG, N-terminal domain"/>
    <property type="match status" value="1"/>
</dbReference>
<dbReference type="InterPro" id="IPR006645">
    <property type="entry name" value="NGN-like_dom"/>
</dbReference>
<evidence type="ECO:0000256" key="2">
    <source>
        <dbReference type="ARBA" id="ARBA00023015"/>
    </source>
</evidence>
<dbReference type="InterPro" id="IPR010215">
    <property type="entry name" value="Transcription_antiterm_RfaH"/>
</dbReference>
<organism evidence="5 6">
    <name type="scientific">Thalassotalea nanhaiensis</name>
    <dbReference type="NCBI Taxonomy" id="3065648"/>
    <lineage>
        <taxon>Bacteria</taxon>
        <taxon>Pseudomonadati</taxon>
        <taxon>Pseudomonadota</taxon>
        <taxon>Gammaproteobacteria</taxon>
        <taxon>Alteromonadales</taxon>
        <taxon>Colwelliaceae</taxon>
        <taxon>Thalassotalea</taxon>
    </lineage>
</organism>
<keyword evidence="3" id="KW-0804">Transcription</keyword>
<gene>
    <name evidence="5" type="primary">rfaH</name>
    <name evidence="5" type="ORF">RI845_05685</name>
</gene>
<dbReference type="InterPro" id="IPR043425">
    <property type="entry name" value="NusG-like"/>
</dbReference>
<evidence type="ECO:0000313" key="5">
    <source>
        <dbReference type="EMBL" id="WNC69639.1"/>
    </source>
</evidence>
<keyword evidence="2" id="KW-0805">Transcription regulation</keyword>
<keyword evidence="1" id="KW-0889">Transcription antitermination</keyword>
<sequence length="175" mass="19647">MSKTASRHWYLLTSKPREEHRAFDNLTSQGHDVFLPKISKVVKRQGVKSVSLVPLFPNYLFICLDTVDANFNAIRSTRGVGAFVKFGLHHATIQSSLIDAIKRDVEAKDGHNSLEQLLNYSAGERVEISDGPFKGLQAIYKTKDGLERSILLINMLGQDNDVAIENQFFDKINSL</sequence>
<accession>A0ABY9TM25</accession>
<dbReference type="SMART" id="SM00738">
    <property type="entry name" value="NGN"/>
    <property type="match status" value="1"/>
</dbReference>
<evidence type="ECO:0000259" key="4">
    <source>
        <dbReference type="SMART" id="SM00738"/>
    </source>
</evidence>
<evidence type="ECO:0000313" key="6">
    <source>
        <dbReference type="Proteomes" id="UP001248581"/>
    </source>
</evidence>
<dbReference type="NCBIfam" id="NF006534">
    <property type="entry name" value="PRK09014.1"/>
    <property type="match status" value="1"/>
</dbReference>
<reference evidence="6" key="1">
    <citation type="submission" date="2023-09" db="EMBL/GenBank/DDBJ databases">
        <authorList>
            <person name="Li S."/>
            <person name="Li X."/>
            <person name="Zhang C."/>
            <person name="Zhao Z."/>
        </authorList>
    </citation>
    <scope>NUCLEOTIDE SEQUENCE [LARGE SCALE GENOMIC DNA]</scope>
    <source>
        <strain evidence="6">SQ345</strain>
    </source>
</reference>
<dbReference type="EMBL" id="CP134146">
    <property type="protein sequence ID" value="WNC69639.1"/>
    <property type="molecule type" value="Genomic_DNA"/>
</dbReference>
<dbReference type="InterPro" id="IPR036735">
    <property type="entry name" value="NGN_dom_sf"/>
</dbReference>
<dbReference type="Pfam" id="PF02357">
    <property type="entry name" value="NusG"/>
    <property type="match status" value="1"/>
</dbReference>
<proteinExistence type="predicted"/>
<dbReference type="RefSeq" id="WP_348388782.1">
    <property type="nucleotide sequence ID" value="NZ_CP134146.1"/>
</dbReference>
<evidence type="ECO:0000256" key="1">
    <source>
        <dbReference type="ARBA" id="ARBA00022814"/>
    </source>
</evidence>
<dbReference type="CDD" id="cd09892">
    <property type="entry name" value="NGN_SP_RfaH"/>
    <property type="match status" value="1"/>
</dbReference>
<dbReference type="SUPFAM" id="SSF82679">
    <property type="entry name" value="N-utilization substance G protein NusG, N-terminal domain"/>
    <property type="match status" value="1"/>
</dbReference>
<feature type="domain" description="NusG-like N-terminal" evidence="4">
    <location>
        <begin position="6"/>
        <end position="105"/>
    </location>
</feature>
<protein>
    <submittedName>
        <fullName evidence="5">Transcription/translation regulatory transformer protein RfaH</fullName>
    </submittedName>
</protein>
<keyword evidence="6" id="KW-1185">Reference proteome</keyword>
<dbReference type="NCBIfam" id="TIGR01955">
    <property type="entry name" value="RfaH"/>
    <property type="match status" value="1"/>
</dbReference>